<reference evidence="4" key="1">
    <citation type="journal article" date="2013" name="Genetics">
        <title>The draft genome and transcriptome of Panagrellus redivivus are shaped by the harsh demands of a free-living lifestyle.</title>
        <authorList>
            <person name="Srinivasan J."/>
            <person name="Dillman A.R."/>
            <person name="Macchietto M.G."/>
            <person name="Heikkinen L."/>
            <person name="Lakso M."/>
            <person name="Fracchia K.M."/>
            <person name="Antoshechkin I."/>
            <person name="Mortazavi A."/>
            <person name="Wong G."/>
            <person name="Sternberg P.W."/>
        </authorList>
    </citation>
    <scope>NUCLEOTIDE SEQUENCE [LARGE SCALE GENOMIC DNA]</scope>
    <source>
        <strain evidence="4">MT8872</strain>
    </source>
</reference>
<feature type="compositionally biased region" description="Low complexity" evidence="2">
    <location>
        <begin position="271"/>
        <end position="296"/>
    </location>
</feature>
<evidence type="ECO:0000313" key="4">
    <source>
        <dbReference type="Proteomes" id="UP000492821"/>
    </source>
</evidence>
<evidence type="ECO:0000256" key="3">
    <source>
        <dbReference type="SAM" id="Phobius"/>
    </source>
</evidence>
<keyword evidence="3" id="KW-0812">Transmembrane</keyword>
<sequence>MAKCCDGRTGERLCRARCLVPTIIVIVVLHVLLWKFLIYPRFIADQANPEDEKALYGPGFGGDDSNLAGGSGSYEGSASGEGGTVPPEDPGLGSDGGIRPDDVKEDEISGEHHQFVDESEFLDSEYEVPPQDPSEVEITTTTTTTTEAPAPPADERESWISPTENDGVILAETPGIDSDDPNHEHYKNHHKHRHHHKHNKTRYVVKGHLETVKLVTKPWNWPYLDLTTPTPVDIATNKPHVPEVNTAFGDRVNAEPEEITTVQPTAPPTTSPTTTTSTAAPTTPTTTTTVAPTTTTAHHHHHHHHGHQQQHHHHAHTTTTTVAPPSPPPAWPTPSISATHHKHESPAEVAERIRAEEARRKQLEAEANLSAEEKRRIESIYQQQQQALKHRKHEEARRRHHEAEQRRRQEEEARRHQQQQPQSQQTQTPEEAERRRQHEEELARRRKLEEDERKRRLEHEERLRAWKEDEARRRQGSSETKQVAPAPVAPVADPWAHLRHLQEQAVDSVTVSPVTRPPPVLSRPGSAESSVSGVIADPFEITPHEVEGSSGVWRGHVDHDPRKSASREHVPTHHQYHHHEDTKAREALRQAQLEREAHQRRLDEENRRREEHQKLLAEAEARRQSLSNEVPGTVTQSQHHHHAVEGIQPVHHTGHGHAATGHHSHHHAHAHRQMTASLIPDDDITNEIAASREKSSESRSKRDTAPTIVTALMDIGRGEWHRFTRPFDLYLDYLMDLLKLENNIIIYGDSVVVDFVKSQGDAVDQSRLHLVEIALSDLPYYRYRDEIKSIMDSEQATWNETWERAVQAHPEAINPDYNILVNSKPYLLYNATQISPFPSDKFIWLDAGYSHGQKNMIPHELWNPELTPGKITAIKITGEQDKVVNYHIDHVYRKQWTVMSGGVLAGEASIIDRFRRFFHKSFMDLLDSRKTDDDQTTLLMTVVNYNSLFHILTGGWFDAFKLLPSTA</sequence>
<feature type="region of interest" description="Disordered" evidence="2">
    <location>
        <begin position="381"/>
        <end position="444"/>
    </location>
</feature>
<feature type="region of interest" description="Disordered" evidence="2">
    <location>
        <begin position="66"/>
        <end position="160"/>
    </location>
</feature>
<organism evidence="4 5">
    <name type="scientific">Panagrellus redivivus</name>
    <name type="common">Microworm</name>
    <dbReference type="NCBI Taxonomy" id="6233"/>
    <lineage>
        <taxon>Eukaryota</taxon>
        <taxon>Metazoa</taxon>
        <taxon>Ecdysozoa</taxon>
        <taxon>Nematoda</taxon>
        <taxon>Chromadorea</taxon>
        <taxon>Rhabditida</taxon>
        <taxon>Tylenchina</taxon>
        <taxon>Panagrolaimomorpha</taxon>
        <taxon>Panagrolaimoidea</taxon>
        <taxon>Panagrolaimidae</taxon>
        <taxon>Panagrellus</taxon>
    </lineage>
</organism>
<name>A0A7E4VDC8_PANRE</name>
<proteinExistence type="predicted"/>
<dbReference type="PANTHER" id="PTHR14383">
    <property type="entry name" value="SWAP-70 RECOMBINASE"/>
    <property type="match status" value="1"/>
</dbReference>
<evidence type="ECO:0000313" key="5">
    <source>
        <dbReference type="WBParaSite" id="Pan_g19486.t1"/>
    </source>
</evidence>
<feature type="compositionally biased region" description="Gly residues" evidence="2">
    <location>
        <begin position="69"/>
        <end position="83"/>
    </location>
</feature>
<evidence type="ECO:0000256" key="2">
    <source>
        <dbReference type="SAM" id="MobiDB-lite"/>
    </source>
</evidence>
<dbReference type="AlphaFoldDB" id="A0A7E4VDC8"/>
<dbReference type="WBParaSite" id="Pan_g19486.t1">
    <property type="protein sequence ID" value="Pan_g19486.t1"/>
    <property type="gene ID" value="Pan_g19486"/>
</dbReference>
<feature type="compositionally biased region" description="Basic and acidic residues" evidence="2">
    <location>
        <begin position="555"/>
        <end position="571"/>
    </location>
</feature>
<feature type="compositionally biased region" description="Basic and acidic residues" evidence="2">
    <location>
        <begin position="393"/>
        <end position="415"/>
    </location>
</feature>
<feature type="compositionally biased region" description="Basic and acidic residues" evidence="2">
    <location>
        <begin position="98"/>
        <end position="116"/>
    </location>
</feature>
<dbReference type="Proteomes" id="UP000492821">
    <property type="component" value="Unassembled WGS sequence"/>
</dbReference>
<keyword evidence="3" id="KW-1133">Transmembrane helix</keyword>
<keyword evidence="1" id="KW-0175">Coiled coil</keyword>
<reference evidence="5" key="2">
    <citation type="submission" date="2020-10" db="UniProtKB">
        <authorList>
            <consortium name="WormBaseParasite"/>
        </authorList>
    </citation>
    <scope>IDENTIFICATION</scope>
</reference>
<feature type="compositionally biased region" description="Basic residues" evidence="2">
    <location>
        <begin position="297"/>
        <end position="316"/>
    </location>
</feature>
<feature type="coiled-coil region" evidence="1">
    <location>
        <begin position="588"/>
        <end position="629"/>
    </location>
</feature>
<protein>
    <submittedName>
        <fullName evidence="5">RING-type domain-containing protein</fullName>
    </submittedName>
</protein>
<feature type="compositionally biased region" description="Basic residues" evidence="2">
    <location>
        <begin position="652"/>
        <end position="672"/>
    </location>
</feature>
<feature type="region of interest" description="Disordered" evidence="2">
    <location>
        <begin position="249"/>
        <end position="350"/>
    </location>
</feature>
<accession>A0A7E4VDC8</accession>
<feature type="compositionally biased region" description="Acidic residues" evidence="2">
    <location>
        <begin position="117"/>
        <end position="126"/>
    </location>
</feature>
<evidence type="ECO:0000256" key="1">
    <source>
        <dbReference type="SAM" id="Coils"/>
    </source>
</evidence>
<dbReference type="Pfam" id="PF09612">
    <property type="entry name" value="HtrL_YibB"/>
    <property type="match status" value="1"/>
</dbReference>
<feature type="compositionally biased region" description="Low complexity" evidence="2">
    <location>
        <begin position="418"/>
        <end position="429"/>
    </location>
</feature>
<keyword evidence="4" id="KW-1185">Reference proteome</keyword>
<dbReference type="PANTHER" id="PTHR14383:SF5">
    <property type="entry name" value="RUN DOMAIN-CONTAINING PROTEIN"/>
    <property type="match status" value="1"/>
</dbReference>
<feature type="region of interest" description="Disordered" evidence="2">
    <location>
        <begin position="651"/>
        <end position="672"/>
    </location>
</feature>
<feature type="compositionally biased region" description="Basic and acidic residues" evidence="2">
    <location>
        <begin position="431"/>
        <end position="444"/>
    </location>
</feature>
<keyword evidence="3" id="KW-0472">Membrane</keyword>
<feature type="region of interest" description="Disordered" evidence="2">
    <location>
        <begin position="550"/>
        <end position="586"/>
    </location>
</feature>
<dbReference type="InterPro" id="IPR011735">
    <property type="entry name" value="WlaTC/HtrL_glycosyltransf"/>
</dbReference>
<feature type="transmembrane region" description="Helical" evidence="3">
    <location>
        <begin position="18"/>
        <end position="39"/>
    </location>
</feature>
<feature type="region of interest" description="Disordered" evidence="2">
    <location>
        <begin position="508"/>
        <end position="531"/>
    </location>
</feature>